<dbReference type="GO" id="GO:0047472">
    <property type="term" value="F:3-carboxy-cis,cis-muconate cycloisomerase activity"/>
    <property type="evidence" value="ECO:0007669"/>
    <property type="project" value="UniProtKB-EC"/>
</dbReference>
<dbReference type="PANTHER" id="PTHR43172:SF2">
    <property type="entry name" value="ADENYLOSUCCINATE LYASE C-TERMINAL DOMAIN-CONTAINING PROTEIN"/>
    <property type="match status" value="1"/>
</dbReference>
<dbReference type="CDD" id="cd01597">
    <property type="entry name" value="pCLME"/>
    <property type="match status" value="1"/>
</dbReference>
<keyword evidence="4" id="KW-0413">Isomerase</keyword>
<protein>
    <submittedName>
        <fullName evidence="4">3-carboxy-cis,cis-muconate cycloisomerase</fullName>
        <ecNumber evidence="4">5.5.1.2</ecNumber>
    </submittedName>
</protein>
<evidence type="ECO:0000256" key="2">
    <source>
        <dbReference type="ARBA" id="ARBA00034772"/>
    </source>
</evidence>
<dbReference type="Pfam" id="PF10397">
    <property type="entry name" value="ADSL_C"/>
    <property type="match status" value="1"/>
</dbReference>
<dbReference type="SMART" id="SM00998">
    <property type="entry name" value="ADSL_C"/>
    <property type="match status" value="1"/>
</dbReference>
<dbReference type="RefSeq" id="WP_310308345.1">
    <property type="nucleotide sequence ID" value="NZ_BAAAXB010000001.1"/>
</dbReference>
<dbReference type="NCBIfam" id="TIGR02426">
    <property type="entry name" value="protocat_pcaB"/>
    <property type="match status" value="1"/>
</dbReference>
<dbReference type="EMBL" id="JAVDSG010000001">
    <property type="protein sequence ID" value="MDR6595286.1"/>
    <property type="molecule type" value="Genomic_DNA"/>
</dbReference>
<gene>
    <name evidence="4" type="ORF">J2S66_003670</name>
</gene>
<name>A0ABU1PXE2_9PSEU</name>
<organism evidence="4 5">
    <name type="scientific">Saccharothrix longispora</name>
    <dbReference type="NCBI Taxonomy" id="33920"/>
    <lineage>
        <taxon>Bacteria</taxon>
        <taxon>Bacillati</taxon>
        <taxon>Actinomycetota</taxon>
        <taxon>Actinomycetes</taxon>
        <taxon>Pseudonocardiales</taxon>
        <taxon>Pseudonocardiaceae</taxon>
        <taxon>Saccharothrix</taxon>
    </lineage>
</organism>
<dbReference type="InterPro" id="IPR000362">
    <property type="entry name" value="Fumarate_lyase_fam"/>
</dbReference>
<dbReference type="InterPro" id="IPR008948">
    <property type="entry name" value="L-Aspartase-like"/>
</dbReference>
<sequence>MKPSSSTSDHAPRSLWGNLFTDPDVEAEVCDRAWLRAMLDFERALAIVQARAGLVSEEAARMVVTAIDVGRYDPVVLGEGALTSGTPVVPLVRAIGEHVTAEGRAAVHNGATSQDVLDTAMSLVAHRALGPLLAGLRGVADECARLAARHRDTLIAGRTLAQHALPTTFGLKCAGWLVAVDEAGDALDRVRGTRLAVQFGGAAGTLAAVADPRGALVDQLAAELGLVAPIVPWHTDRTRVAELACALGEVSGVLGKIAQDVVLLAQTEVGEVTEGAGGTSSAMPHKHNPVRSVLVTACARRVPGLVASALSAMPQEHERAAGAWHSEWHTVSELLSLVGGAVRGTRELLSGLRVDADRMRRNLELTGGLLMAENVAVRLAARIGRSEAQDLVAEVCRTAAAAGLPLREALLADLRIGLSEKEVDDALDPAGYLGCAGEFVDRALAAHRGRGRP</sequence>
<comment type="caution">
    <text evidence="4">The sequence shown here is derived from an EMBL/GenBank/DDBJ whole genome shotgun (WGS) entry which is preliminary data.</text>
</comment>
<evidence type="ECO:0000259" key="3">
    <source>
        <dbReference type="SMART" id="SM00998"/>
    </source>
</evidence>
<dbReference type="EC" id="5.5.1.2" evidence="4"/>
<comment type="similarity">
    <text evidence="2">Belongs to the class-II fumarase/aspartase family.</text>
</comment>
<proteinExistence type="inferred from homology"/>
<keyword evidence="1" id="KW-0456">Lyase</keyword>
<dbReference type="Gene3D" id="1.20.200.10">
    <property type="entry name" value="Fumarase/aspartase (Central domain)"/>
    <property type="match status" value="1"/>
</dbReference>
<dbReference type="Proteomes" id="UP001268819">
    <property type="component" value="Unassembled WGS sequence"/>
</dbReference>
<dbReference type="InterPro" id="IPR012789">
    <property type="entry name" value="Protocat_PcaB-like"/>
</dbReference>
<dbReference type="InterPro" id="IPR019468">
    <property type="entry name" value="AdenyloSucc_lyase_C"/>
</dbReference>
<dbReference type="SUPFAM" id="SSF48557">
    <property type="entry name" value="L-aspartase-like"/>
    <property type="match status" value="1"/>
</dbReference>
<keyword evidence="5" id="KW-1185">Reference proteome</keyword>
<accession>A0ABU1PXE2</accession>
<feature type="domain" description="Adenylosuccinate lyase C-terminal" evidence="3">
    <location>
        <begin position="367"/>
        <end position="444"/>
    </location>
</feature>
<dbReference type="PRINTS" id="PR00149">
    <property type="entry name" value="FUMRATELYASE"/>
</dbReference>
<dbReference type="Pfam" id="PF00206">
    <property type="entry name" value="Lyase_1"/>
    <property type="match status" value="1"/>
</dbReference>
<dbReference type="InterPro" id="IPR022761">
    <property type="entry name" value="Fumarate_lyase_N"/>
</dbReference>
<evidence type="ECO:0000313" key="5">
    <source>
        <dbReference type="Proteomes" id="UP001268819"/>
    </source>
</evidence>
<dbReference type="PANTHER" id="PTHR43172">
    <property type="entry name" value="ADENYLOSUCCINATE LYASE"/>
    <property type="match status" value="1"/>
</dbReference>
<evidence type="ECO:0000313" key="4">
    <source>
        <dbReference type="EMBL" id="MDR6595286.1"/>
    </source>
</evidence>
<reference evidence="4 5" key="1">
    <citation type="submission" date="2023-07" db="EMBL/GenBank/DDBJ databases">
        <title>Sequencing the genomes of 1000 actinobacteria strains.</title>
        <authorList>
            <person name="Klenk H.-P."/>
        </authorList>
    </citation>
    <scope>NUCLEOTIDE SEQUENCE [LARGE SCALE GENOMIC DNA]</scope>
    <source>
        <strain evidence="4 5">DSM 43749</strain>
    </source>
</reference>
<evidence type="ECO:0000256" key="1">
    <source>
        <dbReference type="ARBA" id="ARBA00023239"/>
    </source>
</evidence>
<dbReference type="PRINTS" id="PR00145">
    <property type="entry name" value="ARGSUCLYASE"/>
</dbReference>
<dbReference type="Gene3D" id="1.10.40.30">
    <property type="entry name" value="Fumarase/aspartase (C-terminal domain)"/>
    <property type="match status" value="1"/>
</dbReference>